<evidence type="ECO:0000313" key="3">
    <source>
        <dbReference type="Proteomes" id="UP001139494"/>
    </source>
</evidence>
<keyword evidence="1" id="KW-0472">Membrane</keyword>
<gene>
    <name evidence="2" type="ORF">KM295_07035</name>
</gene>
<accession>A0A9R1D6C6</accession>
<dbReference type="PANTHER" id="PTHR37692">
    <property type="entry name" value="HYPOTHETICAL MEMBRANE SPANNING PROTEIN"/>
    <property type="match status" value="1"/>
</dbReference>
<dbReference type="Proteomes" id="UP001139494">
    <property type="component" value="Unassembled WGS sequence"/>
</dbReference>
<comment type="caution">
    <text evidence="2">The sequence shown here is derived from an EMBL/GenBank/DDBJ whole genome shotgun (WGS) entry which is preliminary data.</text>
</comment>
<name>A0A9R1D6C6_9EURY</name>
<feature type="transmembrane region" description="Helical" evidence="1">
    <location>
        <begin position="52"/>
        <end position="70"/>
    </location>
</feature>
<dbReference type="EMBL" id="JAHLKM010000006">
    <property type="protein sequence ID" value="MCQ4333238.1"/>
    <property type="molecule type" value="Genomic_DNA"/>
</dbReference>
<organism evidence="2 3">
    <name type="scientific">Natronomonas aquatica</name>
    <dbReference type="NCBI Taxonomy" id="2841590"/>
    <lineage>
        <taxon>Archaea</taxon>
        <taxon>Methanobacteriati</taxon>
        <taxon>Methanobacteriota</taxon>
        <taxon>Stenosarchaea group</taxon>
        <taxon>Halobacteria</taxon>
        <taxon>Halobacteriales</taxon>
        <taxon>Natronomonadaceae</taxon>
        <taxon>Natronomonas</taxon>
    </lineage>
</organism>
<evidence type="ECO:0000313" key="2">
    <source>
        <dbReference type="EMBL" id="MCQ4333238.1"/>
    </source>
</evidence>
<evidence type="ECO:0000256" key="1">
    <source>
        <dbReference type="SAM" id="Phobius"/>
    </source>
</evidence>
<proteinExistence type="predicted"/>
<reference evidence="2" key="1">
    <citation type="journal article" date="2023" name="Front. Microbiol.">
        <title>Genomic-based phylogenetic and metabolic analyses of the genus Natronomonas, and description of Natronomonas aquatica sp. nov.</title>
        <authorList>
            <person name="Garcia-Roldan A."/>
            <person name="Duran-Viseras A."/>
            <person name="de la Haba R.R."/>
            <person name="Corral P."/>
            <person name="Sanchez-Porro C."/>
            <person name="Ventosa A."/>
        </authorList>
    </citation>
    <scope>NUCLEOTIDE SEQUENCE</scope>
    <source>
        <strain evidence="2">F2-12</strain>
    </source>
</reference>
<sequence>MADSRWAKEHVPALTALLSVGSLALVFAAALQLLPVGALPRPTSVLHAIPHLNAAISLAAIGTILAGVRAIRAGHVERHRTLMLASFGLFAAFLLLYLYRVAVLGPNTFGGPEWIRTFVYFPVLLVHIGLAILCVPFVFYALLSAGTRPIEEIYGSIHPRVGRVAAALWLVSFSMGIVIYLLLYHVY</sequence>
<dbReference type="Pfam" id="PF04238">
    <property type="entry name" value="DUF420"/>
    <property type="match status" value="1"/>
</dbReference>
<keyword evidence="3" id="KW-1185">Reference proteome</keyword>
<dbReference type="RefSeq" id="WP_256029261.1">
    <property type="nucleotide sequence ID" value="NZ_JAHLKM010000006.1"/>
</dbReference>
<feature type="transmembrane region" description="Helical" evidence="1">
    <location>
        <begin position="82"/>
        <end position="99"/>
    </location>
</feature>
<dbReference type="InterPro" id="IPR007352">
    <property type="entry name" value="DUF420"/>
</dbReference>
<dbReference type="AlphaFoldDB" id="A0A9R1D6C6"/>
<keyword evidence="1" id="KW-0812">Transmembrane</keyword>
<keyword evidence="1" id="KW-1133">Transmembrane helix</keyword>
<feature type="transmembrane region" description="Helical" evidence="1">
    <location>
        <begin position="119"/>
        <end position="143"/>
    </location>
</feature>
<dbReference type="PANTHER" id="PTHR37692:SF1">
    <property type="entry name" value="DUF420 DOMAIN-CONTAINING PROTEIN"/>
    <property type="match status" value="1"/>
</dbReference>
<protein>
    <submittedName>
        <fullName evidence="2">DUF420 domain-containing protein</fullName>
    </submittedName>
</protein>
<feature type="transmembrane region" description="Helical" evidence="1">
    <location>
        <begin position="164"/>
        <end position="186"/>
    </location>
</feature>